<dbReference type="InterPro" id="IPR043683">
    <property type="entry name" value="TetX_monooxygenase"/>
</dbReference>
<keyword evidence="3 5" id="KW-0560">Oxidoreductase</keyword>
<accession>A0A5E4Z815</accession>
<comment type="subcellular location">
    <subcellularLocation>
        <location evidence="5">Cytoplasm</location>
    </subcellularLocation>
</comment>
<evidence type="ECO:0000256" key="3">
    <source>
        <dbReference type="ARBA" id="ARBA00023002"/>
    </source>
</evidence>
<dbReference type="Proteomes" id="UP000333828">
    <property type="component" value="Unassembled WGS sequence"/>
</dbReference>
<feature type="binding site" evidence="5">
    <location>
        <position position="60"/>
    </location>
    <ligand>
        <name>NADPH</name>
        <dbReference type="ChEBI" id="CHEBI:57783"/>
    </ligand>
</feature>
<dbReference type="PANTHER" id="PTHR46972">
    <property type="entry name" value="MONOOXYGENASE ASQM-RELATED"/>
    <property type="match status" value="1"/>
</dbReference>
<keyword evidence="4 5" id="KW-0503">Monooxygenase</keyword>
<dbReference type="SUPFAM" id="SSF51905">
    <property type="entry name" value="FAD/NAD(P)-binding domain"/>
    <property type="match status" value="1"/>
</dbReference>
<dbReference type="AlphaFoldDB" id="A0A5E4Z815"/>
<feature type="binding site" evidence="5">
    <location>
        <position position="67"/>
    </location>
    <ligand>
        <name>FAD</name>
        <dbReference type="ChEBI" id="CHEBI:57692"/>
    </ligand>
</feature>
<evidence type="ECO:0000313" key="8">
    <source>
        <dbReference type="EMBL" id="VVE57286.1"/>
    </source>
</evidence>
<keyword evidence="9" id="KW-1185">Reference proteome</keyword>
<name>A0A5E4Z815_9BURK</name>
<sequence length="409" mass="43586">MFPTSSRQNSPDSSTHRSPHSSPRIAIVGAGPAGLVAARILQLRGFHPVVFEAEASTSARDQGGTLDLHVDTGQKALELAGLHATFVQHARYDDQGTRMLDYASAKPLFEDAPPSGTGDRPEIDRRALRDLLLASLLPETVRWGHKLVAVEAVAPAGTDEGKNSAGQHALRFANGAEETFDLVIGADGAWSKIRAKLSDVAPVYTGVTFVECWLDEVDTQHPEIAALVGRGTMFSLHDNMGLIAQRNGGGHVRVYAAFRRPENWADALGVDTQDPTQMRAALLQCFAGWSPQLLALISSCLDVIVTRPIYTLPGDFGWAPVVGLTLLGDAAHLLPPVGFGVNLAMLDAAELATALTLDGDWTAQAAQVAQAAANMQRRANAAAPEAFATFDAMFSADSAETFLHIMQSH</sequence>
<dbReference type="GO" id="GO:0071949">
    <property type="term" value="F:FAD binding"/>
    <property type="evidence" value="ECO:0007669"/>
    <property type="project" value="InterPro"/>
</dbReference>
<dbReference type="GO" id="GO:0046677">
    <property type="term" value="P:response to antibiotic"/>
    <property type="evidence" value="ECO:0007669"/>
    <property type="project" value="InterPro"/>
</dbReference>
<comment type="subunit">
    <text evidence="5">Monomer.</text>
</comment>
<keyword evidence="1 5" id="KW-0285">Flavoprotein</keyword>
<evidence type="ECO:0000256" key="1">
    <source>
        <dbReference type="ARBA" id="ARBA00022630"/>
    </source>
</evidence>
<dbReference type="GO" id="GO:0004497">
    <property type="term" value="F:monooxygenase activity"/>
    <property type="evidence" value="ECO:0007669"/>
    <property type="project" value="UniProtKB-UniRule"/>
</dbReference>
<feature type="region of interest" description="Disordered" evidence="6">
    <location>
        <begin position="1"/>
        <end position="26"/>
    </location>
</feature>
<gene>
    <name evidence="8" type="primary">kmo_2</name>
    <name evidence="8" type="ORF">PIN31115_05165</name>
</gene>
<keyword evidence="5" id="KW-0521">NADP</keyword>
<dbReference type="EMBL" id="CABPSI010000007">
    <property type="protein sequence ID" value="VVE57286.1"/>
    <property type="molecule type" value="Genomic_DNA"/>
</dbReference>
<comment type="domain">
    <text evidence="5">Consists of an N-terminal FAD-binding domain with a Rossman fold and a C-terminal substrate-binding domain.</text>
</comment>
<proteinExistence type="inferred from homology"/>
<comment type="function">
    <text evidence="5">An FAD-requiring monooxygenase active on some tetracycline antibiotic derivatives, which leads to their inactivation. Hydroxylates carbon 11a of tetracycline and some analogs.</text>
</comment>
<evidence type="ECO:0000259" key="7">
    <source>
        <dbReference type="Pfam" id="PF01494"/>
    </source>
</evidence>
<reference evidence="8 9" key="1">
    <citation type="submission" date="2019-08" db="EMBL/GenBank/DDBJ databases">
        <authorList>
            <person name="Peeters C."/>
        </authorList>
    </citation>
    <scope>NUCLEOTIDE SEQUENCE [LARGE SCALE GENOMIC DNA]</scope>
    <source>
        <strain evidence="8 9">LMG 31115</strain>
    </source>
</reference>
<evidence type="ECO:0000256" key="6">
    <source>
        <dbReference type="SAM" id="MobiDB-lite"/>
    </source>
</evidence>
<evidence type="ECO:0000256" key="5">
    <source>
        <dbReference type="HAMAP-Rule" id="MF_00845"/>
    </source>
</evidence>
<dbReference type="InterPro" id="IPR002938">
    <property type="entry name" value="FAD-bd"/>
</dbReference>
<keyword evidence="5" id="KW-0547">Nucleotide-binding</keyword>
<dbReference type="EC" id="1.14.13.-" evidence="5"/>
<feature type="domain" description="FAD-binding" evidence="7">
    <location>
        <begin position="325"/>
        <end position="379"/>
    </location>
</feature>
<feature type="domain" description="FAD-binding" evidence="7">
    <location>
        <begin position="25"/>
        <end position="198"/>
    </location>
</feature>
<evidence type="ECO:0000313" key="9">
    <source>
        <dbReference type="Proteomes" id="UP000333828"/>
    </source>
</evidence>
<comment type="similarity">
    <text evidence="5">Belongs to the aromatic-ring hydroxylase family. TetX subfamily.</text>
</comment>
<comment type="cofactor">
    <cofactor evidence="5">
        <name>FAD</name>
        <dbReference type="ChEBI" id="CHEBI:57692"/>
    </cofactor>
</comment>
<dbReference type="HAMAP" id="MF_00845">
    <property type="entry name" value="TetX_monooxygenase"/>
    <property type="match status" value="1"/>
</dbReference>
<dbReference type="Gene3D" id="3.50.50.60">
    <property type="entry name" value="FAD/NAD(P)-binding domain"/>
    <property type="match status" value="1"/>
</dbReference>
<feature type="binding site" evidence="5">
    <location>
        <position position="329"/>
    </location>
    <ligand>
        <name>FAD</name>
        <dbReference type="ChEBI" id="CHEBI:57692"/>
    </ligand>
</feature>
<organism evidence="8 9">
    <name type="scientific">Pandoraea iniqua</name>
    <dbReference type="NCBI Taxonomy" id="2508288"/>
    <lineage>
        <taxon>Bacteria</taxon>
        <taxon>Pseudomonadati</taxon>
        <taxon>Pseudomonadota</taxon>
        <taxon>Betaproteobacteria</taxon>
        <taxon>Burkholderiales</taxon>
        <taxon>Burkholderiaceae</taxon>
        <taxon>Pandoraea</taxon>
    </lineage>
</organism>
<comment type="catalytic activity">
    <reaction evidence="5">
        <text>a tetracycline + NADPH + O2 + H(+) = an 11a-hydroxytetracycline + NADP(+) + H2O</text>
        <dbReference type="Rhea" id="RHEA:61444"/>
        <dbReference type="ChEBI" id="CHEBI:15377"/>
        <dbReference type="ChEBI" id="CHEBI:15378"/>
        <dbReference type="ChEBI" id="CHEBI:15379"/>
        <dbReference type="ChEBI" id="CHEBI:57783"/>
        <dbReference type="ChEBI" id="CHEBI:58349"/>
        <dbReference type="ChEBI" id="CHEBI:144644"/>
        <dbReference type="ChEBI" id="CHEBI:144645"/>
    </reaction>
</comment>
<evidence type="ECO:0000256" key="4">
    <source>
        <dbReference type="ARBA" id="ARBA00023033"/>
    </source>
</evidence>
<keyword evidence="5" id="KW-0963">Cytoplasm</keyword>
<dbReference type="InterPro" id="IPR036188">
    <property type="entry name" value="FAD/NAD-bd_sf"/>
</dbReference>
<evidence type="ECO:0000256" key="2">
    <source>
        <dbReference type="ARBA" id="ARBA00022827"/>
    </source>
</evidence>
<protein>
    <recommendedName>
        <fullName evidence="5">Flavin-dependent monooxygenase</fullName>
    </recommendedName>
    <alternativeName>
        <fullName evidence="5">TetX monooxygenase</fullName>
        <shortName evidence="5">TetX</shortName>
        <ecNumber evidence="5">1.14.13.-</ecNumber>
    </alternativeName>
</protein>
<dbReference type="PRINTS" id="PR00420">
    <property type="entry name" value="RNGMNOXGNASE"/>
</dbReference>
<dbReference type="RefSeq" id="WP_150686489.1">
    <property type="nucleotide sequence ID" value="NZ_CABPSI010000007.1"/>
</dbReference>
<dbReference type="GO" id="GO:0005737">
    <property type="term" value="C:cytoplasm"/>
    <property type="evidence" value="ECO:0007669"/>
    <property type="project" value="UniProtKB-SubCell"/>
</dbReference>
<feature type="binding site" evidence="5">
    <location>
        <position position="125"/>
    </location>
    <ligand>
        <name>FAD</name>
        <dbReference type="ChEBI" id="CHEBI:57692"/>
    </ligand>
</feature>
<dbReference type="PANTHER" id="PTHR46972:SF1">
    <property type="entry name" value="FAD DEPENDENT OXIDOREDUCTASE DOMAIN-CONTAINING PROTEIN"/>
    <property type="match status" value="1"/>
</dbReference>
<keyword evidence="2 5" id="KW-0274">FAD</keyword>
<dbReference type="Pfam" id="PF01494">
    <property type="entry name" value="FAD_binding_3"/>
    <property type="match status" value="2"/>
</dbReference>